<protein>
    <recommendedName>
        <fullName evidence="4">Curli production assembly/transport component CsgG</fullName>
    </recommendedName>
</protein>
<proteinExistence type="predicted"/>
<dbReference type="Gene3D" id="3.40.50.10610">
    <property type="entry name" value="ABC-type transport auxiliary lipoprotein component"/>
    <property type="match status" value="1"/>
</dbReference>
<feature type="signal peptide" evidence="1">
    <location>
        <begin position="1"/>
        <end position="22"/>
    </location>
</feature>
<evidence type="ECO:0000256" key="1">
    <source>
        <dbReference type="SAM" id="SignalP"/>
    </source>
</evidence>
<evidence type="ECO:0000313" key="3">
    <source>
        <dbReference type="Proteomes" id="UP001054820"/>
    </source>
</evidence>
<name>A0ABM7MD20_9GAMM</name>
<dbReference type="Proteomes" id="UP001054820">
    <property type="component" value="Chromosome"/>
</dbReference>
<reference evidence="2" key="1">
    <citation type="journal article" date="2022" name="Arch. Microbiol.">
        <title>Thiomicrorhabdus immobilis sp. nov., a mesophilic sulfur-oxidizing bacterium isolated from sediment of a brackish lake in northern Japan.</title>
        <authorList>
            <person name="Kojima H."/>
            <person name="Mochizuki J."/>
            <person name="Kanda M."/>
            <person name="Watanabe T."/>
            <person name="Fukui M."/>
        </authorList>
    </citation>
    <scope>NUCLEOTIDE SEQUENCE</scope>
    <source>
        <strain evidence="2">Am19</strain>
    </source>
</reference>
<dbReference type="SUPFAM" id="SSF48452">
    <property type="entry name" value="TPR-like"/>
    <property type="match status" value="1"/>
</dbReference>
<keyword evidence="3" id="KW-1185">Reference proteome</keyword>
<evidence type="ECO:0000313" key="2">
    <source>
        <dbReference type="EMBL" id="BCN93248.1"/>
    </source>
</evidence>
<gene>
    <name evidence="2" type="ORF">THMIRHAM_10330</name>
</gene>
<keyword evidence="1" id="KW-0732">Signal</keyword>
<dbReference type="Pfam" id="PF03783">
    <property type="entry name" value="CsgG"/>
    <property type="match status" value="1"/>
</dbReference>
<sequence>MNLKIIALLSTTVLVSACSTTAKIQYLEPSEIPQAAKLKQIAVNDFKDDSIGLTGKIESKLNQTTLNNKPYFTVLDRKNIQQLLNEQKLQHSGLTNEQKSVQLGELIGAQAFVTGEVTSQTYQDHWVRKKRSECIDKKCKELRYYYVRCVNRTISLSANIQMLAVESSQIIYSDSLSRSDTWEHCSDRNNQLPSVSATWQSYANSIAGEFVNKISPNYVYKKITLLDEPDINYSDIQKNTLENGIDFVESGRLDKAESLFSQLVFDTQSLSYVATYNLGVVKEAQGDYQEAKRLYSLSDQLQKEPVEEINQALIRIDQAIVKHQQAMNQIAQ</sequence>
<organism evidence="2 3">
    <name type="scientific">Thiomicrorhabdus immobilis</name>
    <dbReference type="NCBI Taxonomy" id="2791037"/>
    <lineage>
        <taxon>Bacteria</taxon>
        <taxon>Pseudomonadati</taxon>
        <taxon>Pseudomonadota</taxon>
        <taxon>Gammaproteobacteria</taxon>
        <taxon>Thiotrichales</taxon>
        <taxon>Piscirickettsiaceae</taxon>
        <taxon>Thiomicrorhabdus</taxon>
    </lineage>
</organism>
<evidence type="ECO:0008006" key="4">
    <source>
        <dbReference type="Google" id="ProtNLM"/>
    </source>
</evidence>
<accession>A0ABM7MD20</accession>
<dbReference type="RefSeq" id="WP_237264272.1">
    <property type="nucleotide sequence ID" value="NZ_AP024202.1"/>
</dbReference>
<dbReference type="EMBL" id="AP024202">
    <property type="protein sequence ID" value="BCN93248.1"/>
    <property type="molecule type" value="Genomic_DNA"/>
</dbReference>
<dbReference type="InterPro" id="IPR011990">
    <property type="entry name" value="TPR-like_helical_dom_sf"/>
</dbReference>
<dbReference type="PROSITE" id="PS51257">
    <property type="entry name" value="PROKAR_LIPOPROTEIN"/>
    <property type="match status" value="1"/>
</dbReference>
<dbReference type="InterPro" id="IPR005534">
    <property type="entry name" value="Curli_assmbl/transp-comp_CsgG"/>
</dbReference>
<feature type="chain" id="PRO_5047001838" description="Curli production assembly/transport component CsgG" evidence="1">
    <location>
        <begin position="23"/>
        <end position="332"/>
    </location>
</feature>
<dbReference type="Gene3D" id="1.25.40.10">
    <property type="entry name" value="Tetratricopeptide repeat domain"/>
    <property type="match status" value="1"/>
</dbReference>